<dbReference type="EMBL" id="OCNH01000003">
    <property type="protein sequence ID" value="SOD93108.1"/>
    <property type="molecule type" value="Genomic_DNA"/>
</dbReference>
<name>A0A286GC88_9BACT</name>
<evidence type="ECO:0000313" key="1">
    <source>
        <dbReference type="EMBL" id="SOD93108.1"/>
    </source>
</evidence>
<sequence length="80" mass="9291">MKMQCNYDETDFVLYALAEMKIPVLNHTGKHITLENGYQIEVEKRDLYRLSVDGFVISPFDDMGELCQFIQRNGSPEDDD</sequence>
<evidence type="ECO:0000313" key="2">
    <source>
        <dbReference type="Proteomes" id="UP000219452"/>
    </source>
</evidence>
<dbReference type="AlphaFoldDB" id="A0A286GC88"/>
<proteinExistence type="predicted"/>
<dbReference type="Proteomes" id="UP000219452">
    <property type="component" value="Unassembled WGS sequence"/>
</dbReference>
<organism evidence="1 2">
    <name type="scientific">Spirosoma fluviale</name>
    <dbReference type="NCBI Taxonomy" id="1597977"/>
    <lineage>
        <taxon>Bacteria</taxon>
        <taxon>Pseudomonadati</taxon>
        <taxon>Bacteroidota</taxon>
        <taxon>Cytophagia</taxon>
        <taxon>Cytophagales</taxon>
        <taxon>Cytophagaceae</taxon>
        <taxon>Spirosoma</taxon>
    </lineage>
</organism>
<reference evidence="2" key="1">
    <citation type="submission" date="2017-09" db="EMBL/GenBank/DDBJ databases">
        <authorList>
            <person name="Varghese N."/>
            <person name="Submissions S."/>
        </authorList>
    </citation>
    <scope>NUCLEOTIDE SEQUENCE [LARGE SCALE GENOMIC DNA]</scope>
    <source>
        <strain evidence="2">DSM 29961</strain>
    </source>
</reference>
<keyword evidence="2" id="KW-1185">Reference proteome</keyword>
<protein>
    <submittedName>
        <fullName evidence="1">Uncharacterized protein</fullName>
    </submittedName>
</protein>
<gene>
    <name evidence="1" type="ORF">SAMN06269250_4359</name>
</gene>
<accession>A0A286GC88</accession>